<keyword evidence="2" id="KW-1185">Reference proteome</keyword>
<proteinExistence type="predicted"/>
<evidence type="ECO:0000313" key="2">
    <source>
        <dbReference type="Proteomes" id="UP001580346"/>
    </source>
</evidence>
<dbReference type="EMBL" id="JBHHMI010000013">
    <property type="protein sequence ID" value="MFB5268180.1"/>
    <property type="molecule type" value="Genomic_DNA"/>
</dbReference>
<dbReference type="Proteomes" id="UP001580346">
    <property type="component" value="Unassembled WGS sequence"/>
</dbReference>
<comment type="caution">
    <text evidence="1">The sequence shown here is derived from an EMBL/GenBank/DDBJ whole genome shotgun (WGS) entry which is preliminary data.</text>
</comment>
<organism evidence="1 2">
    <name type="scientific">Paenibacillus enshidis</name>
    <dbReference type="NCBI Taxonomy" id="1458439"/>
    <lineage>
        <taxon>Bacteria</taxon>
        <taxon>Bacillati</taxon>
        <taxon>Bacillota</taxon>
        <taxon>Bacilli</taxon>
        <taxon>Bacillales</taxon>
        <taxon>Paenibacillaceae</taxon>
        <taxon>Paenibacillus</taxon>
    </lineage>
</organism>
<name>A0ABV5AVX5_9BACL</name>
<reference evidence="1 2" key="1">
    <citation type="submission" date="2024-09" db="EMBL/GenBank/DDBJ databases">
        <title>Paenibacillus zeirhizospherea sp. nov., isolated from surface of the maize (Zea mays) roots in a horticulture field, Hungary.</title>
        <authorList>
            <person name="Marton D."/>
            <person name="Farkas M."/>
            <person name="Bedics A."/>
            <person name="Toth E."/>
            <person name="Tancsics A."/>
            <person name="Boka K."/>
            <person name="Maroti G."/>
            <person name="Kriszt B."/>
            <person name="Cserhati M."/>
        </authorList>
    </citation>
    <scope>NUCLEOTIDE SEQUENCE [LARGE SCALE GENOMIC DNA]</scope>
    <source>
        <strain evidence="1 2">KCTC 33519</strain>
    </source>
</reference>
<gene>
    <name evidence="1" type="ORF">ACE41H_15540</name>
</gene>
<evidence type="ECO:0000313" key="1">
    <source>
        <dbReference type="EMBL" id="MFB5268180.1"/>
    </source>
</evidence>
<dbReference type="RefSeq" id="WP_375356334.1">
    <property type="nucleotide sequence ID" value="NZ_JBHHMI010000013.1"/>
</dbReference>
<accession>A0ABV5AVX5</accession>
<sequence length="102" mass="11454">MDWYLSILLQVRELAWSQGYEGARWPKMVGYDGKQTPSPVAPSLIWQHPHSMVLAELCYLAPTSTSNLIQMQDDRLGARNRSNCLMHQPAAIDAAAVSQLQE</sequence>
<protein>
    <submittedName>
        <fullName evidence="1">Uncharacterized protein</fullName>
    </submittedName>
</protein>